<protein>
    <submittedName>
        <fullName evidence="2">Uncharacterized protein</fullName>
    </submittedName>
</protein>
<reference evidence="2 3" key="1">
    <citation type="submission" date="2018-10" db="EMBL/GenBank/DDBJ databases">
        <title>Draft genome sequence of the microsporidian Tubulinosema ratisbonensis.</title>
        <authorList>
            <person name="Polonais V."/>
            <person name="Peyretaillade E."/>
            <person name="Niehus S."/>
            <person name="Wawrzyniak I."/>
            <person name="Franchet A."/>
            <person name="Gaspin C."/>
            <person name="Reichstadt M."/>
            <person name="Belser C."/>
            <person name="Labadie K."/>
            <person name="Delbac F."/>
            <person name="Ferrandon D."/>
        </authorList>
    </citation>
    <scope>NUCLEOTIDE SEQUENCE [LARGE SCALE GENOMIC DNA]</scope>
    <source>
        <strain evidence="2 3">Franzen</strain>
    </source>
</reference>
<sequence length="67" mass="8020">MLSFLHKVTLIISNFNNLKIIYLFKVIIGFENKKLFNLNHFLIINKKNIIKIIFKILFLGYFFIGKN</sequence>
<comment type="caution">
    <text evidence="2">The sequence shown here is derived from an EMBL/GenBank/DDBJ whole genome shotgun (WGS) entry which is preliminary data.</text>
</comment>
<dbReference type="VEuPathDB" id="MicrosporidiaDB:TUBRATIS_13030"/>
<keyword evidence="3" id="KW-1185">Reference proteome</keyword>
<name>A0A437ALY0_9MICR</name>
<dbReference type="Proteomes" id="UP000282876">
    <property type="component" value="Unassembled WGS sequence"/>
</dbReference>
<dbReference type="AlphaFoldDB" id="A0A437ALY0"/>
<feature type="transmembrane region" description="Helical" evidence="1">
    <location>
        <begin position="48"/>
        <end position="64"/>
    </location>
</feature>
<proteinExistence type="predicted"/>
<keyword evidence="1" id="KW-0472">Membrane</keyword>
<keyword evidence="1" id="KW-1133">Transmembrane helix</keyword>
<gene>
    <name evidence="2" type="ORF">TUBRATIS_13030</name>
</gene>
<organism evidence="2 3">
    <name type="scientific">Tubulinosema ratisbonensis</name>
    <dbReference type="NCBI Taxonomy" id="291195"/>
    <lineage>
        <taxon>Eukaryota</taxon>
        <taxon>Fungi</taxon>
        <taxon>Fungi incertae sedis</taxon>
        <taxon>Microsporidia</taxon>
        <taxon>Tubulinosematoidea</taxon>
        <taxon>Tubulinosematidae</taxon>
        <taxon>Tubulinosema</taxon>
    </lineage>
</organism>
<dbReference type="EMBL" id="RCSS01000280">
    <property type="protein sequence ID" value="RVD92201.1"/>
    <property type="molecule type" value="Genomic_DNA"/>
</dbReference>
<keyword evidence="1" id="KW-0812">Transmembrane</keyword>
<accession>A0A437ALY0</accession>
<evidence type="ECO:0000256" key="1">
    <source>
        <dbReference type="SAM" id="Phobius"/>
    </source>
</evidence>
<evidence type="ECO:0000313" key="3">
    <source>
        <dbReference type="Proteomes" id="UP000282876"/>
    </source>
</evidence>
<evidence type="ECO:0000313" key="2">
    <source>
        <dbReference type="EMBL" id="RVD92201.1"/>
    </source>
</evidence>